<evidence type="ECO:0000256" key="1">
    <source>
        <dbReference type="SAM" id="Coils"/>
    </source>
</evidence>
<comment type="caution">
    <text evidence="2">The sequence shown here is derived from an EMBL/GenBank/DDBJ whole genome shotgun (WGS) entry which is preliminary data.</text>
</comment>
<feature type="coiled-coil region" evidence="1">
    <location>
        <begin position="164"/>
        <end position="202"/>
    </location>
</feature>
<evidence type="ECO:0000313" key="3">
    <source>
        <dbReference type="EMBL" id="OHX19679.1"/>
    </source>
</evidence>
<organism evidence="2 4">
    <name type="scientific">Chromobacterium sphagni</name>
    <dbReference type="NCBI Taxonomy" id="1903179"/>
    <lineage>
        <taxon>Bacteria</taxon>
        <taxon>Pseudomonadati</taxon>
        <taxon>Pseudomonadota</taxon>
        <taxon>Betaproteobacteria</taxon>
        <taxon>Neisseriales</taxon>
        <taxon>Chromobacteriaceae</taxon>
        <taxon>Chromobacterium</taxon>
    </lineage>
</organism>
<gene>
    <name evidence="3" type="ORF">BI344_17120</name>
    <name evidence="2" type="ORF">BI347_21055</name>
</gene>
<dbReference type="Proteomes" id="UP000180280">
    <property type="component" value="Unassembled WGS sequence"/>
</dbReference>
<dbReference type="EMBL" id="MKCS01000004">
    <property type="protein sequence ID" value="OHX10286.1"/>
    <property type="molecule type" value="Genomic_DNA"/>
</dbReference>
<evidence type="ECO:0000313" key="2">
    <source>
        <dbReference type="EMBL" id="OHX10286.1"/>
    </source>
</evidence>
<dbReference type="AlphaFoldDB" id="A0A1S1WSR8"/>
<sequence>MARTKTTETPAIAPAVELRQDVVDAANVMAIAQASYGEERDLVNQLLGQAQMAEAFGKFSQTVWSSKLAYVKENKLYRALAGKKSPNGLELQGTWQEFCGLLGVSDEKANQDIANLRTFGEEALESMSRMGIGYRELRQFRKLPEDQKTALIEVAKAGDKESFVELAEEIIAKHTKEKEALAQRVEEAEANLEARSRVLQDKSSKIDQLTEEVAKLSNPLKTLPWDKRVAPFQQEITQRQSVLDAAIAKHLEAVQALDAWLTSEITQAPDYDPEMPAPLPPEVRAVLLHLDDAVTRTAMLAAELRDELGRRFAADIEDARRNVLTEGSEA</sequence>
<name>A0A1S1WSR8_9NEIS</name>
<evidence type="ECO:0000313" key="4">
    <source>
        <dbReference type="Proteomes" id="UP000180088"/>
    </source>
</evidence>
<accession>A0A1S1WSR8</accession>
<reference evidence="4 5" key="1">
    <citation type="submission" date="2016-09" db="EMBL/GenBank/DDBJ databases">
        <title>Chromobacterium muskegensis sp. nov., an insecticidal bacterium isolated from Sphagnum bogs.</title>
        <authorList>
            <person name="Sparks M.E."/>
            <person name="Blackburn M.B."/>
            <person name="Gundersen-Rindal D.E."/>
            <person name="Mitchell A."/>
            <person name="Farrar R."/>
            <person name="Kuhar D."/>
        </authorList>
    </citation>
    <scope>NUCLEOTIDE SEQUENCE [LARGE SCALE GENOMIC DNA]</scope>
    <source>
        <strain evidence="3 5">14B-1</strain>
        <strain evidence="2 4">37-2</strain>
    </source>
</reference>
<dbReference type="OrthoDB" id="8564384at2"/>
<dbReference type="STRING" id="1903179.BI347_21055"/>
<evidence type="ECO:0000313" key="5">
    <source>
        <dbReference type="Proteomes" id="UP000180280"/>
    </source>
</evidence>
<dbReference type="EMBL" id="MKCT01000029">
    <property type="protein sequence ID" value="OHX19679.1"/>
    <property type="molecule type" value="Genomic_DNA"/>
</dbReference>
<dbReference type="RefSeq" id="WP_047257761.1">
    <property type="nucleotide sequence ID" value="NZ_MKCS01000004.1"/>
</dbReference>
<protein>
    <submittedName>
        <fullName evidence="2">Uncharacterized protein</fullName>
    </submittedName>
</protein>
<proteinExistence type="predicted"/>
<keyword evidence="1" id="KW-0175">Coiled coil</keyword>
<dbReference type="Proteomes" id="UP000180088">
    <property type="component" value="Unassembled WGS sequence"/>
</dbReference>
<keyword evidence="5" id="KW-1185">Reference proteome</keyword>